<feature type="domain" description="Treble clef zinc finger" evidence="2">
    <location>
        <begin position="37"/>
        <end position="98"/>
    </location>
</feature>
<reference evidence="3 4" key="1">
    <citation type="submission" date="2019-06" db="EMBL/GenBank/DDBJ databases">
        <authorList>
            <person name="Li F."/>
        </authorList>
    </citation>
    <scope>NUCLEOTIDE SEQUENCE [LARGE SCALE GENOMIC DNA]</scope>
    <source>
        <strain evidence="3 4">10F1D-1</strain>
    </source>
</reference>
<dbReference type="Proteomes" id="UP000316252">
    <property type="component" value="Unassembled WGS sequence"/>
</dbReference>
<organism evidence="3 4">
    <name type="scientific">Schumannella soli</name>
    <dbReference type="NCBI Taxonomy" id="2590779"/>
    <lineage>
        <taxon>Bacteria</taxon>
        <taxon>Bacillati</taxon>
        <taxon>Actinomycetota</taxon>
        <taxon>Actinomycetes</taxon>
        <taxon>Micrococcales</taxon>
        <taxon>Microbacteriaceae</taxon>
        <taxon>Schumannella</taxon>
    </lineage>
</organism>
<evidence type="ECO:0000256" key="1">
    <source>
        <dbReference type="SAM" id="MobiDB-lite"/>
    </source>
</evidence>
<dbReference type="OrthoDB" id="5111079at2"/>
<keyword evidence="4" id="KW-1185">Reference proteome</keyword>
<accession>A0A506Y605</accession>
<name>A0A506Y605_9MICO</name>
<sequence>MVESVEQWWQRRQFSRGVEIPYPIGTYREAWSSYPVLIRQYHPDLNHGFTLTQIPPAAEVLLLWECDAGHRFAATPGEQRDRPGRERRRSSWCPECRELALKRPAARPRLPSEMDAAVDRPRPRARPRPRPARPLCAKTPALPVGEAFISVCAPKPASVVEGELRQHLAELLDLDQSANAIRLGRAFFDHVEAWPDVLLPELRIAIEYDSTGRHGLEHVGRREAVDRRKDRAVRAAGWEVVRIRTGKLPALGPHDLLVSGLTKAFWPRLLDELRAIRGELFVDAYLR</sequence>
<evidence type="ECO:0000259" key="2">
    <source>
        <dbReference type="Pfam" id="PF14311"/>
    </source>
</evidence>
<evidence type="ECO:0000313" key="3">
    <source>
        <dbReference type="EMBL" id="TPW76448.1"/>
    </source>
</evidence>
<comment type="caution">
    <text evidence="3">The sequence shown here is derived from an EMBL/GenBank/DDBJ whole genome shotgun (WGS) entry which is preliminary data.</text>
</comment>
<dbReference type="InterPro" id="IPR025487">
    <property type="entry name" value="DUF4379"/>
</dbReference>
<dbReference type="Pfam" id="PF14311">
    <property type="entry name" value="DUF4379"/>
    <property type="match status" value="1"/>
</dbReference>
<dbReference type="RefSeq" id="WP_141163803.1">
    <property type="nucleotide sequence ID" value="NZ_VHQG01000002.1"/>
</dbReference>
<dbReference type="AlphaFoldDB" id="A0A506Y605"/>
<proteinExistence type="predicted"/>
<evidence type="ECO:0000313" key="4">
    <source>
        <dbReference type="Proteomes" id="UP000316252"/>
    </source>
</evidence>
<dbReference type="EMBL" id="VHQG01000002">
    <property type="protein sequence ID" value="TPW76448.1"/>
    <property type="molecule type" value="Genomic_DNA"/>
</dbReference>
<gene>
    <name evidence="3" type="ORF">FJ657_11830</name>
</gene>
<protein>
    <recommendedName>
        <fullName evidence="2">Treble clef zinc finger domain-containing protein</fullName>
    </recommendedName>
</protein>
<feature type="region of interest" description="Disordered" evidence="1">
    <location>
        <begin position="110"/>
        <end position="136"/>
    </location>
</feature>